<dbReference type="Pfam" id="PF00356">
    <property type="entry name" value="LacI"/>
    <property type="match status" value="1"/>
</dbReference>
<feature type="compositionally biased region" description="Polar residues" evidence="4">
    <location>
        <begin position="314"/>
        <end position="328"/>
    </location>
</feature>
<dbReference type="Gene3D" id="1.10.260.40">
    <property type="entry name" value="lambda repressor-like DNA-binding domains"/>
    <property type="match status" value="1"/>
</dbReference>
<feature type="domain" description="HTH lacI-type" evidence="5">
    <location>
        <begin position="10"/>
        <end position="66"/>
    </location>
</feature>
<name>A0A4S4FQF1_9MICO</name>
<evidence type="ECO:0000256" key="1">
    <source>
        <dbReference type="ARBA" id="ARBA00023015"/>
    </source>
</evidence>
<dbReference type="OrthoDB" id="3288692at2"/>
<reference evidence="6 7" key="1">
    <citation type="submission" date="2019-04" db="EMBL/GenBank/DDBJ databases">
        <authorList>
            <person name="Jiang L."/>
        </authorList>
    </citation>
    <scope>NUCLEOTIDE SEQUENCE [LARGE SCALE GENOMIC DNA]</scope>
    <source>
        <strain evidence="6 7">YIM 131853</strain>
    </source>
</reference>
<gene>
    <name evidence="6" type="ORF">E6C64_00105</name>
</gene>
<dbReference type="SMART" id="SM00354">
    <property type="entry name" value="HTH_LACI"/>
    <property type="match status" value="1"/>
</dbReference>
<dbReference type="Pfam" id="PF13377">
    <property type="entry name" value="Peripla_BP_3"/>
    <property type="match status" value="1"/>
</dbReference>
<dbReference type="PANTHER" id="PTHR30146">
    <property type="entry name" value="LACI-RELATED TRANSCRIPTIONAL REPRESSOR"/>
    <property type="match status" value="1"/>
</dbReference>
<accession>A0A4S4FQF1</accession>
<keyword evidence="2" id="KW-0238">DNA-binding</keyword>
<dbReference type="GO" id="GO:0003700">
    <property type="term" value="F:DNA-binding transcription factor activity"/>
    <property type="evidence" value="ECO:0007669"/>
    <property type="project" value="TreeGrafter"/>
</dbReference>
<dbReference type="PANTHER" id="PTHR30146:SF153">
    <property type="entry name" value="LACTOSE OPERON REPRESSOR"/>
    <property type="match status" value="1"/>
</dbReference>
<evidence type="ECO:0000259" key="5">
    <source>
        <dbReference type="PROSITE" id="PS50932"/>
    </source>
</evidence>
<dbReference type="AlphaFoldDB" id="A0A4S4FQF1"/>
<organism evidence="6 7">
    <name type="scientific">Naasia lichenicola</name>
    <dbReference type="NCBI Taxonomy" id="2565933"/>
    <lineage>
        <taxon>Bacteria</taxon>
        <taxon>Bacillati</taxon>
        <taxon>Actinomycetota</taxon>
        <taxon>Actinomycetes</taxon>
        <taxon>Micrococcales</taxon>
        <taxon>Microbacteriaceae</taxon>
        <taxon>Naasia</taxon>
    </lineage>
</organism>
<dbReference type="InterPro" id="IPR000843">
    <property type="entry name" value="HTH_LacI"/>
</dbReference>
<dbReference type="RefSeq" id="WP_136425604.1">
    <property type="nucleotide sequence ID" value="NZ_SSSM01000001.1"/>
</dbReference>
<evidence type="ECO:0000313" key="6">
    <source>
        <dbReference type="EMBL" id="THG32823.1"/>
    </source>
</evidence>
<dbReference type="InterPro" id="IPR010982">
    <property type="entry name" value="Lambda_DNA-bd_dom_sf"/>
</dbReference>
<dbReference type="GO" id="GO:0000976">
    <property type="term" value="F:transcription cis-regulatory region binding"/>
    <property type="evidence" value="ECO:0007669"/>
    <property type="project" value="TreeGrafter"/>
</dbReference>
<evidence type="ECO:0000256" key="2">
    <source>
        <dbReference type="ARBA" id="ARBA00023125"/>
    </source>
</evidence>
<dbReference type="InterPro" id="IPR028082">
    <property type="entry name" value="Peripla_BP_I"/>
</dbReference>
<protein>
    <submittedName>
        <fullName evidence="6">LacI family transcriptional regulator</fullName>
    </submittedName>
</protein>
<comment type="caution">
    <text evidence="6">The sequence shown here is derived from an EMBL/GenBank/DDBJ whole genome shotgun (WGS) entry which is preliminary data.</text>
</comment>
<dbReference type="InterPro" id="IPR046335">
    <property type="entry name" value="LacI/GalR-like_sensor"/>
</dbReference>
<evidence type="ECO:0000256" key="3">
    <source>
        <dbReference type="ARBA" id="ARBA00023163"/>
    </source>
</evidence>
<dbReference type="EMBL" id="SSSM01000001">
    <property type="protein sequence ID" value="THG32823.1"/>
    <property type="molecule type" value="Genomic_DNA"/>
</dbReference>
<keyword evidence="1" id="KW-0805">Transcription regulation</keyword>
<dbReference type="PROSITE" id="PS50932">
    <property type="entry name" value="HTH_LACI_2"/>
    <property type="match status" value="1"/>
</dbReference>
<dbReference type="CDD" id="cd01392">
    <property type="entry name" value="HTH_LacI"/>
    <property type="match status" value="1"/>
</dbReference>
<dbReference type="Proteomes" id="UP000309133">
    <property type="component" value="Unassembled WGS sequence"/>
</dbReference>
<evidence type="ECO:0000313" key="7">
    <source>
        <dbReference type="Proteomes" id="UP000309133"/>
    </source>
</evidence>
<dbReference type="SUPFAM" id="SSF47413">
    <property type="entry name" value="lambda repressor-like DNA-binding domains"/>
    <property type="match status" value="1"/>
</dbReference>
<sequence>MSGSPATRRVTAADIAREVGVSRATVGFVMNATPGQTISAGTRDRVFAAARRLGYRPHLAAQALARGRTRIILLVLPDWPMEYSMSRHVDEASNFLDEAGYSLVTMTSHRGGNARPLWETLQPDVVMGMLHFDQDTFDDIRAAGVTAIIPDPSSAAAEPEAPVSAGPRLQVEHLLERGRRNLVYATSADPRLESLTSSRYALAAATVAEHDAGVLPEHAVNPENVAELVLRWAREGVDAVVAYNDDIAALVTGAAIRQGIEIPRQLAVIGHDDAPISRIFVPSITTVHLDDVGLGRYFADLALSAANGSPAPNAESSPQLSLTVRETT</sequence>
<dbReference type="SUPFAM" id="SSF53822">
    <property type="entry name" value="Periplasmic binding protein-like I"/>
    <property type="match status" value="1"/>
</dbReference>
<dbReference type="Gene3D" id="3.40.50.2300">
    <property type="match status" value="2"/>
</dbReference>
<proteinExistence type="predicted"/>
<feature type="region of interest" description="Disordered" evidence="4">
    <location>
        <begin position="308"/>
        <end position="328"/>
    </location>
</feature>
<evidence type="ECO:0000256" key="4">
    <source>
        <dbReference type="SAM" id="MobiDB-lite"/>
    </source>
</evidence>
<keyword evidence="3" id="KW-0804">Transcription</keyword>
<keyword evidence="7" id="KW-1185">Reference proteome</keyword>